<dbReference type="InterPro" id="IPR052709">
    <property type="entry name" value="Transposase-MT_Hybrid"/>
</dbReference>
<organism evidence="1 2">
    <name type="scientific">Araneus ventricosus</name>
    <name type="common">Orbweaver spider</name>
    <name type="synonym">Epeira ventricosa</name>
    <dbReference type="NCBI Taxonomy" id="182803"/>
    <lineage>
        <taxon>Eukaryota</taxon>
        <taxon>Metazoa</taxon>
        <taxon>Ecdysozoa</taxon>
        <taxon>Arthropoda</taxon>
        <taxon>Chelicerata</taxon>
        <taxon>Arachnida</taxon>
        <taxon>Araneae</taxon>
        <taxon>Araneomorphae</taxon>
        <taxon>Entelegynae</taxon>
        <taxon>Araneoidea</taxon>
        <taxon>Araneidae</taxon>
        <taxon>Araneus</taxon>
    </lineage>
</organism>
<accession>A0A4Y2AVD5</accession>
<proteinExistence type="predicted"/>
<dbReference type="Proteomes" id="UP000499080">
    <property type="component" value="Unassembled WGS sequence"/>
</dbReference>
<dbReference type="PANTHER" id="PTHR46060:SF3">
    <property type="entry name" value="PROTEIN GVQW3"/>
    <property type="match status" value="1"/>
</dbReference>
<sequence length="164" mass="18825">MFADIVLNRRATAGKSHVMLNQMYGDGTVFLNTVCAWFKIVVIRPARPHLKQPGSWFLLHDNARPHTATLVKRFLAQRGVTELSHPPYFPHLSPQDFLPFPKLIVVLKGRIFTDITHIQDAMTLELKAVLVEEFSRAFDNLYARCQKCIMYDGEYFEGLETVSM</sequence>
<name>A0A4Y2AVD5_ARAVE</name>
<dbReference type="InterPro" id="IPR036397">
    <property type="entry name" value="RNaseH_sf"/>
</dbReference>
<evidence type="ECO:0000313" key="2">
    <source>
        <dbReference type="Proteomes" id="UP000499080"/>
    </source>
</evidence>
<evidence type="ECO:0008006" key="3">
    <source>
        <dbReference type="Google" id="ProtNLM"/>
    </source>
</evidence>
<dbReference type="EMBL" id="BGPR01000035">
    <property type="protein sequence ID" value="GBL84022.1"/>
    <property type="molecule type" value="Genomic_DNA"/>
</dbReference>
<protein>
    <recommendedName>
        <fullName evidence="3">Histone-lysine N-methyltransferase SETMAR</fullName>
    </recommendedName>
</protein>
<dbReference type="GO" id="GO:0003676">
    <property type="term" value="F:nucleic acid binding"/>
    <property type="evidence" value="ECO:0007669"/>
    <property type="project" value="InterPro"/>
</dbReference>
<dbReference type="AlphaFoldDB" id="A0A4Y2AVD5"/>
<comment type="caution">
    <text evidence="1">The sequence shown here is derived from an EMBL/GenBank/DDBJ whole genome shotgun (WGS) entry which is preliminary data.</text>
</comment>
<dbReference type="Gene3D" id="3.30.420.10">
    <property type="entry name" value="Ribonuclease H-like superfamily/Ribonuclease H"/>
    <property type="match status" value="1"/>
</dbReference>
<gene>
    <name evidence="1" type="ORF">AVEN_100884_1</name>
</gene>
<reference evidence="1 2" key="1">
    <citation type="journal article" date="2019" name="Sci. Rep.">
        <title>Orb-weaving spider Araneus ventricosus genome elucidates the spidroin gene catalogue.</title>
        <authorList>
            <person name="Kono N."/>
            <person name="Nakamura H."/>
            <person name="Ohtoshi R."/>
            <person name="Moran D.A.P."/>
            <person name="Shinohara A."/>
            <person name="Yoshida Y."/>
            <person name="Fujiwara M."/>
            <person name="Mori M."/>
            <person name="Tomita M."/>
            <person name="Arakawa K."/>
        </authorList>
    </citation>
    <scope>NUCLEOTIDE SEQUENCE [LARGE SCALE GENOMIC DNA]</scope>
</reference>
<keyword evidence="2" id="KW-1185">Reference proteome</keyword>
<dbReference type="OrthoDB" id="6566579at2759"/>
<dbReference type="PANTHER" id="PTHR46060">
    <property type="entry name" value="MARINER MOS1 TRANSPOSASE-LIKE PROTEIN"/>
    <property type="match status" value="1"/>
</dbReference>
<evidence type="ECO:0000313" key="1">
    <source>
        <dbReference type="EMBL" id="GBL84022.1"/>
    </source>
</evidence>